<evidence type="ECO:0000313" key="6">
    <source>
        <dbReference type="Proteomes" id="UP000837205"/>
    </source>
</evidence>
<dbReference type="Proteomes" id="UP000834503">
    <property type="component" value="Unassembled WGS sequence"/>
</dbReference>
<evidence type="ECO:0000313" key="3">
    <source>
        <dbReference type="EMBL" id="CAB5592492.1"/>
    </source>
</evidence>
<evidence type="ECO:0000256" key="2">
    <source>
        <dbReference type="SAM" id="SignalP"/>
    </source>
</evidence>
<name>A0A5P2MMI9_9ENTR</name>
<dbReference type="EMBL" id="CAHPQX010000027">
    <property type="protein sequence ID" value="CAB5592492.1"/>
    <property type="molecule type" value="Genomic_DNA"/>
</dbReference>
<feature type="region of interest" description="Disordered" evidence="1">
    <location>
        <begin position="26"/>
        <end position="55"/>
    </location>
</feature>
<feature type="chain" id="PRO_5044406785" description="Type IV pilus biogenesis protein PilP" evidence="2">
    <location>
        <begin position="23"/>
        <end position="202"/>
    </location>
</feature>
<sequence length="202" mass="21984">MQSVKNIIIFAVLMVGSGLVQAAPTTDLPPAPKNQTGKPALVGNGEKAASPEVKNVDEKALNEQSAELTMQDHIQALVEQDYLYQSEYRKLQQQVELEKMLSEIRKLRGEDKIKARATPTPVIEAKIKTEKSAPAVNTGNNIAKPHVVLESVIGGLSRVAIANQRGDTLLYVTPGNVFSMDGAQYILTKDRKNGLQIKEANP</sequence>
<comment type="caution">
    <text evidence="3">The sequence shown here is derived from an EMBL/GenBank/DDBJ whole genome shotgun (WGS) entry which is preliminary data.</text>
</comment>
<keyword evidence="2" id="KW-0732">Signal</keyword>
<evidence type="ECO:0000313" key="5">
    <source>
        <dbReference type="Proteomes" id="UP000834503"/>
    </source>
</evidence>
<dbReference type="RefSeq" id="WP_051594486.1">
    <property type="nucleotide sequence ID" value="NZ_CABDWX010000001.1"/>
</dbReference>
<evidence type="ECO:0000256" key="1">
    <source>
        <dbReference type="SAM" id="MobiDB-lite"/>
    </source>
</evidence>
<evidence type="ECO:0008006" key="7">
    <source>
        <dbReference type="Google" id="ProtNLM"/>
    </source>
</evidence>
<dbReference type="Proteomes" id="UP000837205">
    <property type="component" value="Unassembled WGS sequence"/>
</dbReference>
<keyword evidence="6" id="KW-1185">Reference proteome</keyword>
<protein>
    <recommendedName>
        <fullName evidence="7">Type IV pilus biogenesis protein PilP</fullName>
    </recommendedName>
</protein>
<dbReference type="AlphaFoldDB" id="A0A5P2MMI9"/>
<proteinExistence type="predicted"/>
<organism evidence="3 5">
    <name type="scientific">Citrobacter werkmanii</name>
    <dbReference type="NCBI Taxonomy" id="67827"/>
    <lineage>
        <taxon>Bacteria</taxon>
        <taxon>Pseudomonadati</taxon>
        <taxon>Pseudomonadota</taxon>
        <taxon>Gammaproteobacteria</taxon>
        <taxon>Enterobacterales</taxon>
        <taxon>Enterobacteriaceae</taxon>
        <taxon>Citrobacter</taxon>
        <taxon>Citrobacter freundii complex</taxon>
    </lineage>
</organism>
<reference evidence="3" key="1">
    <citation type="submission" date="2020-05" db="EMBL/GenBank/DDBJ databases">
        <authorList>
            <person name="Delgado-Blas J."/>
        </authorList>
    </citation>
    <scope>NUCLEOTIDE SEQUENCE</scope>
    <source>
        <strain evidence="3">BB1459</strain>
        <strain evidence="4">BB1480</strain>
    </source>
</reference>
<dbReference type="EMBL" id="CAIIUA010000001">
    <property type="protein sequence ID" value="CAC9169515.1"/>
    <property type="molecule type" value="Genomic_DNA"/>
</dbReference>
<feature type="signal peptide" evidence="2">
    <location>
        <begin position="1"/>
        <end position="22"/>
    </location>
</feature>
<gene>
    <name evidence="3" type="ORF">GHA_04637</name>
    <name evidence="4" type="ORF">TML_00553</name>
</gene>
<dbReference type="GeneID" id="69428480"/>
<evidence type="ECO:0000313" key="4">
    <source>
        <dbReference type="EMBL" id="CAC9169515.1"/>
    </source>
</evidence>
<accession>A0A5P2MMI9</accession>